<accession>W0RT09</accession>
<dbReference type="KEGG" id="gba:J421_5920"/>
<dbReference type="RefSeq" id="WP_025414759.1">
    <property type="nucleotide sequence ID" value="NZ_CP007130.1"/>
</dbReference>
<keyword evidence="3" id="KW-1185">Reference proteome</keyword>
<proteinExistence type="predicted"/>
<dbReference type="AlphaFoldDB" id="W0RT09"/>
<evidence type="ECO:0000256" key="1">
    <source>
        <dbReference type="SAM" id="MobiDB-lite"/>
    </source>
</evidence>
<dbReference type="Proteomes" id="UP000019151">
    <property type="component" value="Plasmid 2"/>
</dbReference>
<geneLocation type="plasmid" evidence="2 3">
    <name>2</name>
</geneLocation>
<reference evidence="2 3" key="1">
    <citation type="journal article" date="2014" name="Genome Announc.">
        <title>Genome Sequence and Methylome of Soil Bacterium Gemmatirosa kalamazoonensis KBS708T, a Member of the Rarely Cultivated Gemmatimonadetes Phylum.</title>
        <authorList>
            <person name="Debruyn J.M."/>
            <person name="Radosevich M."/>
            <person name="Wommack K.E."/>
            <person name="Polson S.W."/>
            <person name="Hauser L.J."/>
            <person name="Fawaz M.N."/>
            <person name="Korlach J."/>
            <person name="Tsai Y.C."/>
        </authorList>
    </citation>
    <scope>NUCLEOTIDE SEQUENCE [LARGE SCALE GENOMIC DNA]</scope>
    <source>
        <strain evidence="2 3">KBS708</strain>
        <plasmid evidence="3">Plasmid 2</plasmid>
    </source>
</reference>
<dbReference type="HOGENOM" id="CLU_2734255_0_0_0"/>
<gene>
    <name evidence="2" type="ORF">J421_5920</name>
</gene>
<dbReference type="InParanoid" id="W0RT09"/>
<organism evidence="2 3">
    <name type="scientific">Gemmatirosa kalamazoonensis</name>
    <dbReference type="NCBI Taxonomy" id="861299"/>
    <lineage>
        <taxon>Bacteria</taxon>
        <taxon>Pseudomonadati</taxon>
        <taxon>Gemmatimonadota</taxon>
        <taxon>Gemmatimonadia</taxon>
        <taxon>Gemmatimonadales</taxon>
        <taxon>Gemmatimonadaceae</taxon>
        <taxon>Gemmatirosa</taxon>
    </lineage>
</organism>
<feature type="region of interest" description="Disordered" evidence="1">
    <location>
        <begin position="45"/>
        <end position="71"/>
    </location>
</feature>
<dbReference type="EMBL" id="CP007130">
    <property type="protein sequence ID" value="AHG93455.1"/>
    <property type="molecule type" value="Genomic_DNA"/>
</dbReference>
<evidence type="ECO:0000313" key="2">
    <source>
        <dbReference type="EMBL" id="AHG93455.1"/>
    </source>
</evidence>
<evidence type="ECO:0000313" key="3">
    <source>
        <dbReference type="Proteomes" id="UP000019151"/>
    </source>
</evidence>
<keyword evidence="2" id="KW-0614">Plasmid</keyword>
<name>W0RT09_9BACT</name>
<sequence length="71" mass="8005">MIILTAADCERLILALLDNQPLSAEDRRALILELVAARRRALDHSASNPADELPSRDPPRRRWTFVTEARG</sequence>
<protein>
    <submittedName>
        <fullName evidence="2">Uncharacterized protein</fullName>
    </submittedName>
</protein>